<dbReference type="GO" id="GO:0016846">
    <property type="term" value="F:carbon-sulfur lyase activity"/>
    <property type="evidence" value="ECO:0007669"/>
    <property type="project" value="InterPro"/>
</dbReference>
<keyword evidence="3" id="KW-0862">Zinc</keyword>
<reference evidence="6 7" key="1">
    <citation type="submission" date="2013-10" db="EMBL/GenBank/DDBJ databases">
        <title>Salinisphaera japonica YTM-1 Genome Sequencing.</title>
        <authorList>
            <person name="Lai Q."/>
            <person name="Li C."/>
            <person name="Shao Z."/>
        </authorList>
    </citation>
    <scope>NUCLEOTIDE SEQUENCE [LARGE SCALE GENOMIC DNA]</scope>
    <source>
        <strain evidence="6 7">YTM-1</strain>
    </source>
</reference>
<comment type="similarity">
    <text evidence="1">Belongs to the Gfa family.</text>
</comment>
<dbReference type="SUPFAM" id="SSF51316">
    <property type="entry name" value="Mss4-like"/>
    <property type="match status" value="1"/>
</dbReference>
<name>A0A423Q1D5_9GAMM</name>
<evidence type="ECO:0000259" key="5">
    <source>
        <dbReference type="PROSITE" id="PS51891"/>
    </source>
</evidence>
<proteinExistence type="inferred from homology"/>
<organism evidence="6 7">
    <name type="scientific">Salinisphaera japonica YTM-1</name>
    <dbReference type="NCBI Taxonomy" id="1209778"/>
    <lineage>
        <taxon>Bacteria</taxon>
        <taxon>Pseudomonadati</taxon>
        <taxon>Pseudomonadota</taxon>
        <taxon>Gammaproteobacteria</taxon>
        <taxon>Salinisphaerales</taxon>
        <taxon>Salinisphaeraceae</taxon>
        <taxon>Salinisphaera</taxon>
    </lineage>
</organism>
<dbReference type="PROSITE" id="PS51891">
    <property type="entry name" value="CENP_V_GFA"/>
    <property type="match status" value="1"/>
</dbReference>
<dbReference type="InParanoid" id="A0A423Q1D5"/>
<sequence length="159" mass="17222">MEPADAFGLPWAGGCHCGLARYRVDEAPKFIFACHCTDCQQLSASAFAIGMLLPAKGVVWADCDLAEYAKTADSGVISRQYSCRACGTWLYTAKDNTPDTLILRSSSLDARDWVRPIAEIFTASARPWARLSTAFSLPGNVEAPERLIAAFAESDIRPG</sequence>
<dbReference type="PANTHER" id="PTHR33337">
    <property type="entry name" value="GFA DOMAIN-CONTAINING PROTEIN"/>
    <property type="match status" value="1"/>
</dbReference>
<dbReference type="OrthoDB" id="9786619at2"/>
<comment type="caution">
    <text evidence="6">The sequence shown here is derived from an EMBL/GenBank/DDBJ whole genome shotgun (WGS) entry which is preliminary data.</text>
</comment>
<keyword evidence="4" id="KW-0456">Lyase</keyword>
<dbReference type="EMBL" id="AYKG01000002">
    <property type="protein sequence ID" value="ROO32331.1"/>
    <property type="molecule type" value="Genomic_DNA"/>
</dbReference>
<evidence type="ECO:0000313" key="7">
    <source>
        <dbReference type="Proteomes" id="UP000285310"/>
    </source>
</evidence>
<evidence type="ECO:0000256" key="2">
    <source>
        <dbReference type="ARBA" id="ARBA00022723"/>
    </source>
</evidence>
<protein>
    <recommendedName>
        <fullName evidence="5">CENP-V/GFA domain-containing protein</fullName>
    </recommendedName>
</protein>
<dbReference type="GO" id="GO:0046872">
    <property type="term" value="F:metal ion binding"/>
    <property type="evidence" value="ECO:0007669"/>
    <property type="project" value="UniProtKB-KW"/>
</dbReference>
<accession>A0A423Q1D5</accession>
<dbReference type="RefSeq" id="WP_123656906.1">
    <property type="nucleotide sequence ID" value="NZ_AYKG01000002.1"/>
</dbReference>
<dbReference type="AlphaFoldDB" id="A0A423Q1D5"/>
<feature type="domain" description="CENP-V/GFA" evidence="5">
    <location>
        <begin position="11"/>
        <end position="129"/>
    </location>
</feature>
<evidence type="ECO:0000256" key="3">
    <source>
        <dbReference type="ARBA" id="ARBA00022833"/>
    </source>
</evidence>
<dbReference type="PANTHER" id="PTHR33337:SF33">
    <property type="entry name" value="CENP-V_GFA DOMAIN-CONTAINING PROTEIN"/>
    <property type="match status" value="1"/>
</dbReference>
<dbReference type="Pfam" id="PF04828">
    <property type="entry name" value="GFA"/>
    <property type="match status" value="1"/>
</dbReference>
<dbReference type="InterPro" id="IPR011057">
    <property type="entry name" value="Mss4-like_sf"/>
</dbReference>
<evidence type="ECO:0000256" key="1">
    <source>
        <dbReference type="ARBA" id="ARBA00005495"/>
    </source>
</evidence>
<evidence type="ECO:0000313" key="6">
    <source>
        <dbReference type="EMBL" id="ROO32331.1"/>
    </source>
</evidence>
<gene>
    <name evidence="6" type="ORF">SAJA_01605</name>
</gene>
<dbReference type="InterPro" id="IPR006913">
    <property type="entry name" value="CENP-V/GFA"/>
</dbReference>
<dbReference type="Gene3D" id="3.90.1590.10">
    <property type="entry name" value="glutathione-dependent formaldehyde- activating enzyme (gfa)"/>
    <property type="match status" value="1"/>
</dbReference>
<evidence type="ECO:0000256" key="4">
    <source>
        <dbReference type="ARBA" id="ARBA00023239"/>
    </source>
</evidence>
<keyword evidence="7" id="KW-1185">Reference proteome</keyword>
<keyword evidence="2" id="KW-0479">Metal-binding</keyword>
<dbReference type="Proteomes" id="UP000285310">
    <property type="component" value="Unassembled WGS sequence"/>
</dbReference>